<evidence type="ECO:0000313" key="4">
    <source>
        <dbReference type="EMBL" id="TCS70122.1"/>
    </source>
</evidence>
<dbReference type="Gene3D" id="3.40.50.2020">
    <property type="match status" value="1"/>
</dbReference>
<evidence type="ECO:0000256" key="2">
    <source>
        <dbReference type="ARBA" id="ARBA00049402"/>
    </source>
</evidence>
<dbReference type="InterPro" id="IPR000836">
    <property type="entry name" value="PRTase_dom"/>
</dbReference>
<comment type="caution">
    <text evidence="4">The sequence shown here is derived from an EMBL/GenBank/DDBJ whole genome shotgun (WGS) entry which is preliminary data.</text>
</comment>
<dbReference type="GO" id="GO:0046100">
    <property type="term" value="P:hypoxanthine metabolic process"/>
    <property type="evidence" value="ECO:0007669"/>
    <property type="project" value="TreeGrafter"/>
</dbReference>
<comment type="catalytic activity">
    <reaction evidence="1">
        <text>GMP + diphosphate = guanine + 5-phospho-alpha-D-ribose 1-diphosphate</text>
        <dbReference type="Rhea" id="RHEA:25424"/>
        <dbReference type="ChEBI" id="CHEBI:16235"/>
        <dbReference type="ChEBI" id="CHEBI:33019"/>
        <dbReference type="ChEBI" id="CHEBI:58017"/>
        <dbReference type="ChEBI" id="CHEBI:58115"/>
        <dbReference type="EC" id="2.4.2.8"/>
    </reaction>
    <physiologicalReaction direction="right-to-left" evidence="1">
        <dbReference type="Rhea" id="RHEA:25426"/>
    </physiologicalReaction>
</comment>
<keyword evidence="5" id="KW-1185">Reference proteome</keyword>
<dbReference type="SUPFAM" id="SSF53271">
    <property type="entry name" value="PRTase-like"/>
    <property type="match status" value="1"/>
</dbReference>
<comment type="catalytic activity">
    <reaction evidence="2">
        <text>IMP + diphosphate = hypoxanthine + 5-phospho-alpha-D-ribose 1-diphosphate</text>
        <dbReference type="Rhea" id="RHEA:17973"/>
        <dbReference type="ChEBI" id="CHEBI:17368"/>
        <dbReference type="ChEBI" id="CHEBI:33019"/>
        <dbReference type="ChEBI" id="CHEBI:58017"/>
        <dbReference type="ChEBI" id="CHEBI:58053"/>
        <dbReference type="EC" id="2.4.2.8"/>
    </reaction>
    <physiologicalReaction direction="right-to-left" evidence="2">
        <dbReference type="Rhea" id="RHEA:17975"/>
    </physiologicalReaction>
</comment>
<dbReference type="PANTHER" id="PTHR43340">
    <property type="entry name" value="HYPOXANTHINE-GUANINE PHOSPHORIBOSYLTRANSFERASE"/>
    <property type="match status" value="1"/>
</dbReference>
<dbReference type="GO" id="GO:0005829">
    <property type="term" value="C:cytosol"/>
    <property type="evidence" value="ECO:0007669"/>
    <property type="project" value="TreeGrafter"/>
</dbReference>
<dbReference type="GO" id="GO:0032263">
    <property type="term" value="P:GMP salvage"/>
    <property type="evidence" value="ECO:0007669"/>
    <property type="project" value="TreeGrafter"/>
</dbReference>
<dbReference type="GO" id="GO:0032264">
    <property type="term" value="P:IMP salvage"/>
    <property type="evidence" value="ECO:0007669"/>
    <property type="project" value="TreeGrafter"/>
</dbReference>
<accession>A0A4R3JUL3</accession>
<dbReference type="Proteomes" id="UP000295135">
    <property type="component" value="Unassembled WGS sequence"/>
</dbReference>
<sequence length="184" mass="20181">MTMDTREAWSLINGAELLHGRTEIELTLDRLAGQITAALADECPLVLCIMGGGVVFAGELLPRLGFPLEFDYLHATRYRGGLCGGEIEWAVLPRTPVAGRVVLVLDDILDEGHTLAATKAKLLEMGAARVEIAVLTEKLLDHDKPVAPDYVGLRLPNRFVFGMGMDVHGMWRNLPAIYAMKEKD</sequence>
<organism evidence="4 5">
    <name type="scientific">Sulfuritortus calidifontis</name>
    <dbReference type="NCBI Taxonomy" id="1914471"/>
    <lineage>
        <taxon>Bacteria</taxon>
        <taxon>Pseudomonadati</taxon>
        <taxon>Pseudomonadota</taxon>
        <taxon>Betaproteobacteria</taxon>
        <taxon>Nitrosomonadales</taxon>
        <taxon>Thiobacillaceae</taxon>
        <taxon>Sulfuritortus</taxon>
    </lineage>
</organism>
<dbReference type="Pfam" id="PF00156">
    <property type="entry name" value="Pribosyltran"/>
    <property type="match status" value="1"/>
</dbReference>
<evidence type="ECO:0000256" key="1">
    <source>
        <dbReference type="ARBA" id="ARBA00048811"/>
    </source>
</evidence>
<dbReference type="PANTHER" id="PTHR43340:SF1">
    <property type="entry name" value="HYPOXANTHINE PHOSPHORIBOSYLTRANSFERASE"/>
    <property type="match status" value="1"/>
</dbReference>
<dbReference type="NCBIfam" id="NF006605">
    <property type="entry name" value="PRK09162.1"/>
    <property type="match status" value="1"/>
</dbReference>
<name>A0A4R3JUL3_9PROT</name>
<dbReference type="GO" id="GO:0006178">
    <property type="term" value="P:guanine salvage"/>
    <property type="evidence" value="ECO:0007669"/>
    <property type="project" value="TreeGrafter"/>
</dbReference>
<evidence type="ECO:0000313" key="5">
    <source>
        <dbReference type="Proteomes" id="UP000295135"/>
    </source>
</evidence>
<feature type="domain" description="Phosphoribosyltransferase" evidence="3">
    <location>
        <begin position="23"/>
        <end position="166"/>
    </location>
</feature>
<dbReference type="CDD" id="cd06223">
    <property type="entry name" value="PRTases_typeI"/>
    <property type="match status" value="1"/>
</dbReference>
<keyword evidence="4" id="KW-0808">Transferase</keyword>
<gene>
    <name evidence="4" type="ORF">EDC61_11727</name>
</gene>
<dbReference type="InterPro" id="IPR029057">
    <property type="entry name" value="PRTase-like"/>
</dbReference>
<dbReference type="InterPro" id="IPR050408">
    <property type="entry name" value="HGPRT"/>
</dbReference>
<keyword evidence="4" id="KW-0328">Glycosyltransferase</keyword>
<evidence type="ECO:0000259" key="3">
    <source>
        <dbReference type="Pfam" id="PF00156"/>
    </source>
</evidence>
<dbReference type="AlphaFoldDB" id="A0A4R3JUL3"/>
<dbReference type="EMBL" id="SLZY01000017">
    <property type="protein sequence ID" value="TCS70122.1"/>
    <property type="molecule type" value="Genomic_DNA"/>
</dbReference>
<reference evidence="4 5" key="1">
    <citation type="submission" date="2019-03" db="EMBL/GenBank/DDBJ databases">
        <title>Genomic Encyclopedia of Type Strains, Phase IV (KMG-IV): sequencing the most valuable type-strain genomes for metagenomic binning, comparative biology and taxonomic classification.</title>
        <authorList>
            <person name="Goeker M."/>
        </authorList>
    </citation>
    <scope>NUCLEOTIDE SEQUENCE [LARGE SCALE GENOMIC DNA]</scope>
    <source>
        <strain evidence="4 5">DSM 103923</strain>
    </source>
</reference>
<dbReference type="GO" id="GO:0000287">
    <property type="term" value="F:magnesium ion binding"/>
    <property type="evidence" value="ECO:0007669"/>
    <property type="project" value="TreeGrafter"/>
</dbReference>
<proteinExistence type="predicted"/>
<dbReference type="GO" id="GO:0004422">
    <property type="term" value="F:hypoxanthine phosphoribosyltransferase activity"/>
    <property type="evidence" value="ECO:0007669"/>
    <property type="project" value="TreeGrafter"/>
</dbReference>
<protein>
    <submittedName>
        <fullName evidence="4">Hypoxanthine phosphoribosyltransferase</fullName>
    </submittedName>
</protein>